<reference evidence="2 3" key="1">
    <citation type="journal article" date="2013" name="Genome Announc.">
        <title>Genome Sequence of Sporolactobacillus laevolacticus DSM442, an Efficient Polymer-Grade D-Lactate Producer from Agricultural Waste Cottonseed as a Nitrogen Source.</title>
        <authorList>
            <person name="Wang H."/>
            <person name="Wang L."/>
            <person name="Ju J."/>
            <person name="Yu B."/>
            <person name="Ma Y."/>
        </authorList>
    </citation>
    <scope>NUCLEOTIDE SEQUENCE [LARGE SCALE GENOMIC DNA]</scope>
    <source>
        <strain evidence="2 3">DSM 442</strain>
    </source>
</reference>
<dbReference type="AlphaFoldDB" id="V6J0Y4"/>
<dbReference type="EMBL" id="AWTC01000024">
    <property type="protein sequence ID" value="EST10419.1"/>
    <property type="molecule type" value="Genomic_DNA"/>
</dbReference>
<dbReference type="eggNOG" id="COG4319">
    <property type="taxonomic scope" value="Bacteria"/>
</dbReference>
<name>V6J0Y4_9BACL</name>
<comment type="caution">
    <text evidence="2">The sequence shown here is derived from an EMBL/GenBank/DDBJ whole genome shotgun (WGS) entry which is preliminary data.</text>
</comment>
<organism evidence="2 3">
    <name type="scientific">Sporolactobacillus laevolacticus DSM 442</name>
    <dbReference type="NCBI Taxonomy" id="1395513"/>
    <lineage>
        <taxon>Bacteria</taxon>
        <taxon>Bacillati</taxon>
        <taxon>Bacillota</taxon>
        <taxon>Bacilli</taxon>
        <taxon>Bacillales</taxon>
        <taxon>Sporolactobacillaceae</taxon>
        <taxon>Sporolactobacillus</taxon>
    </lineage>
</organism>
<dbReference type="RefSeq" id="WP_023511658.1">
    <property type="nucleotide sequence ID" value="NZ_AWTC01000024.1"/>
</dbReference>
<dbReference type="Gene3D" id="3.10.450.50">
    <property type="match status" value="1"/>
</dbReference>
<dbReference type="InterPro" id="IPR032710">
    <property type="entry name" value="NTF2-like_dom_sf"/>
</dbReference>
<proteinExistence type="predicted"/>
<dbReference type="SUPFAM" id="SSF54427">
    <property type="entry name" value="NTF2-like"/>
    <property type="match status" value="1"/>
</dbReference>
<evidence type="ECO:0000313" key="2">
    <source>
        <dbReference type="EMBL" id="EST10419.1"/>
    </source>
</evidence>
<dbReference type="STRING" id="1395513.P343_17335"/>
<dbReference type="OrthoDB" id="9812295at2"/>
<dbReference type="Proteomes" id="UP000018296">
    <property type="component" value="Unassembled WGS sequence"/>
</dbReference>
<protein>
    <recommendedName>
        <fullName evidence="1">SnoaL-like domain-containing protein</fullName>
    </recommendedName>
</protein>
<evidence type="ECO:0000259" key="1">
    <source>
        <dbReference type="Pfam" id="PF13474"/>
    </source>
</evidence>
<evidence type="ECO:0000313" key="3">
    <source>
        <dbReference type="Proteomes" id="UP000018296"/>
    </source>
</evidence>
<accession>V6J0Y4</accession>
<dbReference type="PATRIC" id="fig|1395513.3.peg.3516"/>
<dbReference type="Pfam" id="PF13474">
    <property type="entry name" value="SnoaL_3"/>
    <property type="match status" value="1"/>
</dbReference>
<gene>
    <name evidence="2" type="ORF">P343_17335</name>
</gene>
<sequence>MSSAFRTVKAVLENYKSAIYEKNVERFLSAYASDVHIYDCWENWACIGISQWKETIQNWFNGLNEEGYYLKTSFDDLVIEENANLAFVYCAVTFAAHNACGEKVHQITNRFTFGLRKENESWSIIHEHSSLPINMETREGIFNLR</sequence>
<feature type="domain" description="SnoaL-like" evidence="1">
    <location>
        <begin position="8"/>
        <end position="133"/>
    </location>
</feature>
<keyword evidence="3" id="KW-1185">Reference proteome</keyword>
<dbReference type="InterPro" id="IPR037401">
    <property type="entry name" value="SnoaL-like"/>
</dbReference>